<dbReference type="STRING" id="83449.BON30_46340"/>
<dbReference type="GO" id="GO:0007218">
    <property type="term" value="P:neuropeptide signaling pathway"/>
    <property type="evidence" value="ECO:0007669"/>
    <property type="project" value="InterPro"/>
</dbReference>
<dbReference type="InterPro" id="IPR001484">
    <property type="entry name" value="Pyrokinin_CS"/>
</dbReference>
<dbReference type="AlphaFoldDB" id="A0A1L9AVB8"/>
<name>A0A1L9AVB8_9BACT</name>
<reference evidence="3" key="1">
    <citation type="submission" date="2016-11" db="EMBL/GenBank/DDBJ databases">
        <authorList>
            <person name="Shukria A."/>
            <person name="Stevens D.C."/>
        </authorList>
    </citation>
    <scope>NUCLEOTIDE SEQUENCE [LARGE SCALE GENOMIC DNA]</scope>
    <source>
        <strain evidence="3">Cbfe23</strain>
    </source>
</reference>
<evidence type="ECO:0000313" key="2">
    <source>
        <dbReference type="EMBL" id="OJH33948.1"/>
    </source>
</evidence>
<organism evidence="2 3">
    <name type="scientific">Cystobacter ferrugineus</name>
    <dbReference type="NCBI Taxonomy" id="83449"/>
    <lineage>
        <taxon>Bacteria</taxon>
        <taxon>Pseudomonadati</taxon>
        <taxon>Myxococcota</taxon>
        <taxon>Myxococcia</taxon>
        <taxon>Myxococcales</taxon>
        <taxon>Cystobacterineae</taxon>
        <taxon>Archangiaceae</taxon>
        <taxon>Cystobacter</taxon>
    </lineage>
</organism>
<reference evidence="2 3" key="2">
    <citation type="submission" date="2016-12" db="EMBL/GenBank/DDBJ databases">
        <title>Draft Genome Sequence of Cystobacter ferrugineus Strain Cbfe23.</title>
        <authorList>
            <person name="Akbar S."/>
            <person name="Dowd S.E."/>
            <person name="Stevens D.C."/>
        </authorList>
    </citation>
    <scope>NUCLEOTIDE SEQUENCE [LARGE SCALE GENOMIC DNA]</scope>
    <source>
        <strain evidence="2 3">Cbfe23</strain>
    </source>
</reference>
<dbReference type="GO" id="GO:0005184">
    <property type="term" value="F:neuropeptide hormone activity"/>
    <property type="evidence" value="ECO:0007669"/>
    <property type="project" value="InterPro"/>
</dbReference>
<comment type="caution">
    <text evidence="2">The sequence shown here is derived from an EMBL/GenBank/DDBJ whole genome shotgun (WGS) entry which is preliminary data.</text>
</comment>
<protein>
    <recommendedName>
        <fullName evidence="4">Bacterial CdiA-CT RNAse A domain-containing protein</fullName>
    </recommendedName>
</protein>
<dbReference type="Proteomes" id="UP000182229">
    <property type="component" value="Unassembled WGS sequence"/>
</dbReference>
<dbReference type="PROSITE" id="PS00539">
    <property type="entry name" value="PYROKININ"/>
    <property type="match status" value="1"/>
</dbReference>
<gene>
    <name evidence="2" type="ORF">BON30_46340</name>
</gene>
<evidence type="ECO:0000256" key="1">
    <source>
        <dbReference type="SAM" id="MobiDB-lite"/>
    </source>
</evidence>
<dbReference type="EMBL" id="MPIN01000025">
    <property type="protein sequence ID" value="OJH33948.1"/>
    <property type="molecule type" value="Genomic_DNA"/>
</dbReference>
<accession>A0A1L9AVB8</accession>
<keyword evidence="3" id="KW-1185">Reference proteome</keyword>
<proteinExistence type="predicted"/>
<evidence type="ECO:0008006" key="4">
    <source>
        <dbReference type="Google" id="ProtNLM"/>
    </source>
</evidence>
<sequence length="113" mass="12402">MGHSGEHVPLNNEDPALLAQARPTKANTTTYRSASHAERDLRDLLNANRAQIEALPPDATTTAGGQYTLQQSRMGFNSEFGATAEPVTFSAVTWRISRLTNGELHLMHFSPRL</sequence>
<feature type="region of interest" description="Disordered" evidence="1">
    <location>
        <begin position="1"/>
        <end position="36"/>
    </location>
</feature>
<evidence type="ECO:0000313" key="3">
    <source>
        <dbReference type="Proteomes" id="UP000182229"/>
    </source>
</evidence>